<comment type="caution">
    <text evidence="4">The sequence shown here is derived from an EMBL/GenBank/DDBJ whole genome shotgun (WGS) entry which is preliminary data.</text>
</comment>
<organism evidence="4 5">
    <name type="scientific">Candidatus Polarisedimenticola svalbardensis</name>
    <dbReference type="NCBI Taxonomy" id="2886004"/>
    <lineage>
        <taxon>Bacteria</taxon>
        <taxon>Pseudomonadati</taxon>
        <taxon>Acidobacteriota</taxon>
        <taxon>Candidatus Polarisedimenticolia</taxon>
        <taxon>Candidatus Polarisedimenticolales</taxon>
        <taxon>Candidatus Polarisedimenticolaceae</taxon>
        <taxon>Candidatus Polarisedimenticola</taxon>
    </lineage>
</organism>
<dbReference type="AlphaFoldDB" id="A0A8J6XYD2"/>
<evidence type="ECO:0000259" key="3">
    <source>
        <dbReference type="PROSITE" id="PS01031"/>
    </source>
</evidence>
<evidence type="ECO:0000256" key="1">
    <source>
        <dbReference type="PROSITE-ProRule" id="PRU00285"/>
    </source>
</evidence>
<evidence type="ECO:0000313" key="5">
    <source>
        <dbReference type="Proteomes" id="UP000648239"/>
    </source>
</evidence>
<dbReference type="Gene3D" id="2.60.40.790">
    <property type="match status" value="1"/>
</dbReference>
<dbReference type="SUPFAM" id="SSF49764">
    <property type="entry name" value="HSP20-like chaperones"/>
    <property type="match status" value="1"/>
</dbReference>
<comment type="similarity">
    <text evidence="1 2">Belongs to the small heat shock protein (HSP20) family.</text>
</comment>
<gene>
    <name evidence="4" type="ORF">IFK94_13395</name>
</gene>
<name>A0A8J6XYD2_9BACT</name>
<sequence length="141" mass="16149">MYRTNSLFPGLRTLMPEFEEGLLMRPTGLMAGFPDIDCYADTESLVFKAELPGFSTDDVEIDVHENVLTLRGTKRAAERPEDAELHFTEIRRGSFERKFTLPENVDTDQIHALFRNGVLTVRLPLVPETRPKKVRILTEQD</sequence>
<dbReference type="EMBL" id="JACXWD010000060">
    <property type="protein sequence ID" value="MBD3869111.1"/>
    <property type="molecule type" value="Genomic_DNA"/>
</dbReference>
<dbReference type="InterPro" id="IPR031107">
    <property type="entry name" value="Small_HSP"/>
</dbReference>
<evidence type="ECO:0000256" key="2">
    <source>
        <dbReference type="RuleBase" id="RU003616"/>
    </source>
</evidence>
<feature type="domain" description="SHSP" evidence="3">
    <location>
        <begin position="27"/>
        <end position="140"/>
    </location>
</feature>
<dbReference type="PANTHER" id="PTHR11527">
    <property type="entry name" value="HEAT-SHOCK PROTEIN 20 FAMILY MEMBER"/>
    <property type="match status" value="1"/>
</dbReference>
<dbReference type="PROSITE" id="PS01031">
    <property type="entry name" value="SHSP"/>
    <property type="match status" value="1"/>
</dbReference>
<dbReference type="CDD" id="cd06464">
    <property type="entry name" value="ACD_sHsps-like"/>
    <property type="match status" value="1"/>
</dbReference>
<dbReference type="Pfam" id="PF00011">
    <property type="entry name" value="HSP20"/>
    <property type="match status" value="1"/>
</dbReference>
<dbReference type="InterPro" id="IPR002068">
    <property type="entry name" value="A-crystallin/Hsp20_dom"/>
</dbReference>
<dbReference type="InterPro" id="IPR008978">
    <property type="entry name" value="HSP20-like_chaperone"/>
</dbReference>
<reference evidence="4 5" key="1">
    <citation type="submission" date="2020-08" db="EMBL/GenBank/DDBJ databases">
        <title>Acidobacteriota in marine sediments use diverse sulfur dissimilation pathways.</title>
        <authorList>
            <person name="Wasmund K."/>
        </authorList>
    </citation>
    <scope>NUCLEOTIDE SEQUENCE [LARGE SCALE GENOMIC DNA]</scope>
    <source>
        <strain evidence="4">MAG AM4</strain>
    </source>
</reference>
<proteinExistence type="inferred from homology"/>
<accession>A0A8J6XYD2</accession>
<evidence type="ECO:0000313" key="4">
    <source>
        <dbReference type="EMBL" id="MBD3869111.1"/>
    </source>
</evidence>
<dbReference type="Proteomes" id="UP000648239">
    <property type="component" value="Unassembled WGS sequence"/>
</dbReference>
<protein>
    <submittedName>
        <fullName evidence="4">Hsp20/alpha crystallin family protein</fullName>
    </submittedName>
</protein>